<name>A0ABT2YSP1_9GAMM</name>
<feature type="domain" description="Response regulatory" evidence="4">
    <location>
        <begin position="128"/>
        <end position="245"/>
    </location>
</feature>
<dbReference type="EC" id="2.7.7.65" evidence="1"/>
<dbReference type="Gene3D" id="3.40.50.2300">
    <property type="match status" value="2"/>
</dbReference>
<proteinExistence type="predicted"/>
<dbReference type="CDD" id="cd01949">
    <property type="entry name" value="GGDEF"/>
    <property type="match status" value="1"/>
</dbReference>
<dbReference type="PANTHER" id="PTHR45138">
    <property type="entry name" value="REGULATORY COMPONENTS OF SENSORY TRANSDUCTION SYSTEM"/>
    <property type="match status" value="1"/>
</dbReference>
<dbReference type="GO" id="GO:0052621">
    <property type="term" value="F:diguanylate cyclase activity"/>
    <property type="evidence" value="ECO:0007669"/>
    <property type="project" value="UniProtKB-EC"/>
</dbReference>
<feature type="modified residue" description="4-aspartylphosphate" evidence="3">
    <location>
        <position position="57"/>
    </location>
</feature>
<evidence type="ECO:0000313" key="7">
    <source>
        <dbReference type="Proteomes" id="UP001209713"/>
    </source>
</evidence>
<comment type="catalytic activity">
    <reaction evidence="2">
        <text>2 GTP = 3',3'-c-di-GMP + 2 diphosphate</text>
        <dbReference type="Rhea" id="RHEA:24898"/>
        <dbReference type="ChEBI" id="CHEBI:33019"/>
        <dbReference type="ChEBI" id="CHEBI:37565"/>
        <dbReference type="ChEBI" id="CHEBI:58805"/>
        <dbReference type="EC" id="2.7.7.65"/>
    </reaction>
</comment>
<keyword evidence="7" id="KW-1185">Reference proteome</keyword>
<dbReference type="Pfam" id="PF00990">
    <property type="entry name" value="GGDEF"/>
    <property type="match status" value="1"/>
</dbReference>
<sequence length="411" mass="46482">MVKRKILVVEDSVVVLKVLNHLLSQNPTFSPVLCPCYKEAEKKLKESPGEFFAAIVDLNLPDAENGEIVDLVLSHQIPPIVLTGNISEKVRLNLLNKGVLDYIVKDNRYSFSYVIKVVERLVKNQGVKILVAEDSTTSRLFIKILLKQYGFEVLEAENGQEALAQLEADSDIRMLITDYNMPLVNGYDLVRMLRNNNRFQDLVIIGLSAEGDTSLSAKFIKAGANDFLRKPFYHEEFHCRVIHNLEAQDMLETIRNLANIDQLTKLKNRRHLFEEGGQLFRHRKADVSLAMMDLDFFKKVNDNYGHVVGDSLLELMGEEILEAFPDDLTCRFGGEEFCVISTAPVTEFIAKVKDFLETIRSKEYTDAKLSVTCSVGVCALPMQTLEESIQVADKNLYEAKNLGRDRVVSSI</sequence>
<dbReference type="RefSeq" id="WP_263530288.1">
    <property type="nucleotide sequence ID" value="NZ_JAOVZB010000003.1"/>
</dbReference>
<dbReference type="InterPro" id="IPR043128">
    <property type="entry name" value="Rev_trsase/Diguanyl_cyclase"/>
</dbReference>
<dbReference type="InterPro" id="IPR050469">
    <property type="entry name" value="Diguanylate_Cyclase"/>
</dbReference>
<dbReference type="SMART" id="SM00448">
    <property type="entry name" value="REC"/>
    <property type="match status" value="2"/>
</dbReference>
<evidence type="ECO:0000256" key="1">
    <source>
        <dbReference type="ARBA" id="ARBA00012528"/>
    </source>
</evidence>
<dbReference type="NCBIfam" id="TIGR00254">
    <property type="entry name" value="GGDEF"/>
    <property type="match status" value="1"/>
</dbReference>
<evidence type="ECO:0000256" key="3">
    <source>
        <dbReference type="PROSITE-ProRule" id="PRU00169"/>
    </source>
</evidence>
<dbReference type="Gene3D" id="3.30.70.270">
    <property type="match status" value="1"/>
</dbReference>
<dbReference type="SUPFAM" id="SSF52172">
    <property type="entry name" value="CheY-like"/>
    <property type="match status" value="2"/>
</dbReference>
<dbReference type="Proteomes" id="UP001209713">
    <property type="component" value="Unassembled WGS sequence"/>
</dbReference>
<dbReference type="InterPro" id="IPR011006">
    <property type="entry name" value="CheY-like_superfamily"/>
</dbReference>
<dbReference type="PROSITE" id="PS50887">
    <property type="entry name" value="GGDEF"/>
    <property type="match status" value="1"/>
</dbReference>
<comment type="caution">
    <text evidence="6">The sequence shown here is derived from an EMBL/GenBank/DDBJ whole genome shotgun (WGS) entry which is preliminary data.</text>
</comment>
<feature type="domain" description="GGDEF" evidence="5">
    <location>
        <begin position="285"/>
        <end position="411"/>
    </location>
</feature>
<dbReference type="SMART" id="SM00267">
    <property type="entry name" value="GGDEF"/>
    <property type="match status" value="1"/>
</dbReference>
<protein>
    <recommendedName>
        <fullName evidence="1">diguanylate cyclase</fullName>
        <ecNumber evidence="1">2.7.7.65</ecNumber>
    </recommendedName>
</protein>
<dbReference type="Pfam" id="PF00072">
    <property type="entry name" value="Response_reg"/>
    <property type="match status" value="2"/>
</dbReference>
<keyword evidence="6" id="KW-0548">Nucleotidyltransferase</keyword>
<dbReference type="InterPro" id="IPR000160">
    <property type="entry name" value="GGDEF_dom"/>
</dbReference>
<keyword evidence="6" id="KW-0808">Transferase</keyword>
<reference evidence="6 7" key="1">
    <citation type="submission" date="2022-10" db="EMBL/GenBank/DDBJ databases">
        <title>Marinomonas transparenta sp. nov. and Marinomonas sargassi sp. nov., isolated from marine alga (Sargassum natans (L.) Gaillon).</title>
        <authorList>
            <person name="Wang Y."/>
        </authorList>
    </citation>
    <scope>NUCLEOTIDE SEQUENCE [LARGE SCALE GENOMIC DNA]</scope>
    <source>
        <strain evidence="6 7">C2222</strain>
    </source>
</reference>
<accession>A0ABT2YSP1</accession>
<dbReference type="PROSITE" id="PS50110">
    <property type="entry name" value="RESPONSE_REGULATORY"/>
    <property type="match status" value="2"/>
</dbReference>
<dbReference type="EMBL" id="JAOVZB010000003">
    <property type="protein sequence ID" value="MCV2402909.1"/>
    <property type="molecule type" value="Genomic_DNA"/>
</dbReference>
<organism evidence="6 7">
    <name type="scientific">Marinomonas sargassi</name>
    <dbReference type="NCBI Taxonomy" id="2984494"/>
    <lineage>
        <taxon>Bacteria</taxon>
        <taxon>Pseudomonadati</taxon>
        <taxon>Pseudomonadota</taxon>
        <taxon>Gammaproteobacteria</taxon>
        <taxon>Oceanospirillales</taxon>
        <taxon>Oceanospirillaceae</taxon>
        <taxon>Marinomonas</taxon>
    </lineage>
</organism>
<evidence type="ECO:0000259" key="5">
    <source>
        <dbReference type="PROSITE" id="PS50887"/>
    </source>
</evidence>
<feature type="modified residue" description="4-aspartylphosphate" evidence="3">
    <location>
        <position position="178"/>
    </location>
</feature>
<feature type="domain" description="Response regulatory" evidence="4">
    <location>
        <begin position="5"/>
        <end position="120"/>
    </location>
</feature>
<evidence type="ECO:0000256" key="2">
    <source>
        <dbReference type="ARBA" id="ARBA00034247"/>
    </source>
</evidence>
<evidence type="ECO:0000313" key="6">
    <source>
        <dbReference type="EMBL" id="MCV2402909.1"/>
    </source>
</evidence>
<dbReference type="InterPro" id="IPR001789">
    <property type="entry name" value="Sig_transdc_resp-reg_receiver"/>
</dbReference>
<dbReference type="InterPro" id="IPR029787">
    <property type="entry name" value="Nucleotide_cyclase"/>
</dbReference>
<evidence type="ECO:0000259" key="4">
    <source>
        <dbReference type="PROSITE" id="PS50110"/>
    </source>
</evidence>
<dbReference type="SUPFAM" id="SSF55073">
    <property type="entry name" value="Nucleotide cyclase"/>
    <property type="match status" value="1"/>
</dbReference>
<keyword evidence="3" id="KW-0597">Phosphoprotein</keyword>
<dbReference type="PANTHER" id="PTHR45138:SF9">
    <property type="entry name" value="DIGUANYLATE CYCLASE DGCM-RELATED"/>
    <property type="match status" value="1"/>
</dbReference>
<gene>
    <name evidence="6" type="ORF">OFY17_08455</name>
</gene>